<protein>
    <submittedName>
        <fullName evidence="1">Uncharacterized protein</fullName>
    </submittedName>
</protein>
<reference evidence="1" key="1">
    <citation type="submission" date="2023-10" db="EMBL/GenBank/DDBJ databases">
        <title>Genome sequences of Myoplasma ovipneumoniae isolated from sheep.</title>
        <authorList>
            <person name="Spergser J."/>
        </authorList>
    </citation>
    <scope>NUCLEOTIDE SEQUENCE</scope>
    <source>
        <strain evidence="1">5474_3</strain>
    </source>
</reference>
<dbReference type="EMBL" id="JAWPFQ010000014">
    <property type="protein sequence ID" value="MDW2916445.1"/>
    <property type="molecule type" value="Genomic_DNA"/>
</dbReference>
<sequence>MFTSFIDLLYGLDSKQKIKRPPRRPHRKIEYKFDQKLFEYLKNENTN</sequence>
<dbReference type="RefSeq" id="WP_318046407.1">
    <property type="nucleotide sequence ID" value="NZ_JAWPFJ010000046.1"/>
</dbReference>
<accession>A0AAP6CU71</accession>
<dbReference type="Proteomes" id="UP001287983">
    <property type="component" value="Unassembled WGS sequence"/>
</dbReference>
<evidence type="ECO:0000313" key="2">
    <source>
        <dbReference type="Proteomes" id="UP001287983"/>
    </source>
</evidence>
<comment type="caution">
    <text evidence="1">The sequence shown here is derived from an EMBL/GenBank/DDBJ whole genome shotgun (WGS) entry which is preliminary data.</text>
</comment>
<name>A0AAP6CU71_9BACT</name>
<organism evidence="1 2">
    <name type="scientific">Mesomycoplasma ovipneumoniae</name>
    <dbReference type="NCBI Taxonomy" id="29562"/>
    <lineage>
        <taxon>Bacteria</taxon>
        <taxon>Bacillati</taxon>
        <taxon>Mycoplasmatota</taxon>
        <taxon>Mycoplasmoidales</taxon>
        <taxon>Metamycoplasmataceae</taxon>
        <taxon>Mesomycoplasma</taxon>
    </lineage>
</organism>
<proteinExistence type="predicted"/>
<evidence type="ECO:0000313" key="1">
    <source>
        <dbReference type="EMBL" id="MDW2916445.1"/>
    </source>
</evidence>
<gene>
    <name evidence="1" type="ORF">R7W55_02285</name>
</gene>
<dbReference type="AlphaFoldDB" id="A0AAP6CU71"/>